<dbReference type="CDD" id="cd06121">
    <property type="entry name" value="cupin_YML079wp"/>
    <property type="match status" value="1"/>
</dbReference>
<comment type="caution">
    <text evidence="4">The sequence shown here is derived from an EMBL/GenBank/DDBJ whole genome shotgun (WGS) entry which is preliminary data.</text>
</comment>
<reference evidence="4" key="1">
    <citation type="journal article" date="2023" name="Mol. Phylogenet. Evol.">
        <title>Genome-scale phylogeny and comparative genomics of the fungal order Sordariales.</title>
        <authorList>
            <person name="Hensen N."/>
            <person name="Bonometti L."/>
            <person name="Westerberg I."/>
            <person name="Brannstrom I.O."/>
            <person name="Guillou S."/>
            <person name="Cros-Aarteil S."/>
            <person name="Calhoun S."/>
            <person name="Haridas S."/>
            <person name="Kuo A."/>
            <person name="Mondo S."/>
            <person name="Pangilinan J."/>
            <person name="Riley R."/>
            <person name="LaButti K."/>
            <person name="Andreopoulos B."/>
            <person name="Lipzen A."/>
            <person name="Chen C."/>
            <person name="Yan M."/>
            <person name="Daum C."/>
            <person name="Ng V."/>
            <person name="Clum A."/>
            <person name="Steindorff A."/>
            <person name="Ohm R.A."/>
            <person name="Martin F."/>
            <person name="Silar P."/>
            <person name="Natvig D.O."/>
            <person name="Lalanne C."/>
            <person name="Gautier V."/>
            <person name="Ament-Velasquez S.L."/>
            <person name="Kruys A."/>
            <person name="Hutchinson M.I."/>
            <person name="Powell A.J."/>
            <person name="Barry K."/>
            <person name="Miller A.N."/>
            <person name="Grigoriev I.V."/>
            <person name="Debuchy R."/>
            <person name="Gladieux P."/>
            <person name="Hiltunen Thoren M."/>
            <person name="Johannesson H."/>
        </authorList>
    </citation>
    <scope>NUCLEOTIDE SEQUENCE</scope>
    <source>
        <strain evidence="4">CBS 359.72</strain>
    </source>
</reference>
<evidence type="ECO:0000313" key="5">
    <source>
        <dbReference type="Proteomes" id="UP001303647"/>
    </source>
</evidence>
<keyword evidence="2" id="KW-0732">Signal</keyword>
<evidence type="ECO:0000256" key="1">
    <source>
        <dbReference type="SAM" id="MobiDB-lite"/>
    </source>
</evidence>
<dbReference type="PANTHER" id="PTHR33387">
    <property type="entry name" value="RMLC-LIKE JELLY ROLL FOLD PROTEIN"/>
    <property type="match status" value="1"/>
</dbReference>
<feature type="chain" id="PRO_5043001355" evidence="2">
    <location>
        <begin position="23"/>
        <end position="199"/>
    </location>
</feature>
<sequence>MARLQTVLAGILGLSISTGSQAAVTSPASPREVEVQSSPNHDHAHHDYTPINKRTAQEVITKLNLIPNVEKGYYIETFRDADNVTVAGDRSASTAIYYLLEGHEGNSHWHRVDAVEVWHYYAGAPLTLSLARDDGSPVREVTLGPDVFAGQQPQVAIAKWEWQRARSCGDWTLVGTTVAPGFDPNGFEIAEPGWNPNAA</sequence>
<reference evidence="4" key="2">
    <citation type="submission" date="2023-05" db="EMBL/GenBank/DDBJ databases">
        <authorList>
            <consortium name="Lawrence Berkeley National Laboratory"/>
            <person name="Steindorff A."/>
            <person name="Hensen N."/>
            <person name="Bonometti L."/>
            <person name="Westerberg I."/>
            <person name="Brannstrom I.O."/>
            <person name="Guillou S."/>
            <person name="Cros-Aarteil S."/>
            <person name="Calhoun S."/>
            <person name="Haridas S."/>
            <person name="Kuo A."/>
            <person name="Mondo S."/>
            <person name="Pangilinan J."/>
            <person name="Riley R."/>
            <person name="Labutti K."/>
            <person name="Andreopoulos B."/>
            <person name="Lipzen A."/>
            <person name="Chen C."/>
            <person name="Yanf M."/>
            <person name="Daum C."/>
            <person name="Ng V."/>
            <person name="Clum A."/>
            <person name="Ohm R."/>
            <person name="Martin F."/>
            <person name="Silar P."/>
            <person name="Natvig D."/>
            <person name="Lalanne C."/>
            <person name="Gautier V."/>
            <person name="Ament-Velasquez S.L."/>
            <person name="Kruys A."/>
            <person name="Hutchinson M.I."/>
            <person name="Powell A.J."/>
            <person name="Barry K."/>
            <person name="Miller A.N."/>
            <person name="Grigoriev I.V."/>
            <person name="Debuchy R."/>
            <person name="Gladieux P."/>
            <person name="Thoren M.H."/>
            <person name="Johannesson H."/>
        </authorList>
    </citation>
    <scope>NUCLEOTIDE SEQUENCE</scope>
    <source>
        <strain evidence="4">CBS 359.72</strain>
    </source>
</reference>
<keyword evidence="5" id="KW-1185">Reference proteome</keyword>
<proteinExistence type="predicted"/>
<dbReference type="PANTHER" id="PTHR33387:SF3">
    <property type="entry name" value="DUF985 DOMAIN-CONTAINING PROTEIN"/>
    <property type="match status" value="1"/>
</dbReference>
<accession>A0AAN7CT58</accession>
<feature type="signal peptide" evidence="2">
    <location>
        <begin position="1"/>
        <end position="22"/>
    </location>
</feature>
<evidence type="ECO:0000256" key="2">
    <source>
        <dbReference type="SAM" id="SignalP"/>
    </source>
</evidence>
<dbReference type="Gene3D" id="2.60.120.10">
    <property type="entry name" value="Jelly Rolls"/>
    <property type="match status" value="1"/>
</dbReference>
<gene>
    <name evidence="4" type="ORF">C7999DRAFT_31696</name>
</gene>
<name>A0AAN7CT58_9PEZI</name>
<dbReference type="AlphaFoldDB" id="A0AAN7CT58"/>
<dbReference type="InterPro" id="IPR014710">
    <property type="entry name" value="RmlC-like_jellyroll"/>
</dbReference>
<dbReference type="InterPro" id="IPR009327">
    <property type="entry name" value="Cupin_DUF985"/>
</dbReference>
<dbReference type="Proteomes" id="UP001303647">
    <property type="component" value="Unassembled WGS sequence"/>
</dbReference>
<evidence type="ECO:0000259" key="3">
    <source>
        <dbReference type="Pfam" id="PF06172"/>
    </source>
</evidence>
<dbReference type="SUPFAM" id="SSF51182">
    <property type="entry name" value="RmlC-like cupins"/>
    <property type="match status" value="1"/>
</dbReference>
<feature type="region of interest" description="Disordered" evidence="1">
    <location>
        <begin position="23"/>
        <end position="51"/>
    </location>
</feature>
<evidence type="ECO:0000313" key="4">
    <source>
        <dbReference type="EMBL" id="KAK4247884.1"/>
    </source>
</evidence>
<organism evidence="4 5">
    <name type="scientific">Corynascus novoguineensis</name>
    <dbReference type="NCBI Taxonomy" id="1126955"/>
    <lineage>
        <taxon>Eukaryota</taxon>
        <taxon>Fungi</taxon>
        <taxon>Dikarya</taxon>
        <taxon>Ascomycota</taxon>
        <taxon>Pezizomycotina</taxon>
        <taxon>Sordariomycetes</taxon>
        <taxon>Sordariomycetidae</taxon>
        <taxon>Sordariales</taxon>
        <taxon>Chaetomiaceae</taxon>
        <taxon>Corynascus</taxon>
    </lineage>
</organism>
<dbReference type="InterPro" id="IPR011051">
    <property type="entry name" value="RmlC_Cupin_sf"/>
</dbReference>
<dbReference type="InterPro" id="IPR039935">
    <property type="entry name" value="YML079W-like"/>
</dbReference>
<feature type="domain" description="DUF985" evidence="3">
    <location>
        <begin position="57"/>
        <end position="190"/>
    </location>
</feature>
<dbReference type="Pfam" id="PF06172">
    <property type="entry name" value="Cupin_5"/>
    <property type="match status" value="1"/>
</dbReference>
<protein>
    <submittedName>
        <fullName evidence="4">DUF985 domain protein</fullName>
    </submittedName>
</protein>
<dbReference type="EMBL" id="MU857646">
    <property type="protein sequence ID" value="KAK4247884.1"/>
    <property type="molecule type" value="Genomic_DNA"/>
</dbReference>